<comment type="catalytic activity">
    <reaction evidence="1">
        <text>Release of an N-terminal amino acid, Xaa-|-Yaa- from a peptide, amide or arylamide. Xaa is preferably Ala, but may be most amino acids including Pro (slow action). When a terminal hydrophobic residue is followed by a prolyl residue, the two may be released as an intact Xaa-Pro dipeptide.</text>
        <dbReference type="EC" id="3.4.11.2"/>
    </reaction>
</comment>
<evidence type="ECO:0000256" key="3">
    <source>
        <dbReference type="ARBA" id="ARBA00010136"/>
    </source>
</evidence>
<keyword evidence="11" id="KW-0482">Metalloprotease</keyword>
<accession>A0A965LL94</accession>
<dbReference type="SUPFAM" id="SSF63737">
    <property type="entry name" value="Leukotriene A4 hydrolase N-terminal domain"/>
    <property type="match status" value="1"/>
</dbReference>
<keyword evidence="10" id="KW-0862">Zinc</keyword>
<sequence length="848" mass="94685">MPGINLTREEALSRSVHLSVDSYQVDLDLTTGAETFRAKTTVKFRSSKPGSSTFIDAVGKTMHSATLNGVNLEASAFDGESIHLTNVAAENTLVVDLEAIYSVTGEGLHRFVDPSDSEVYLYTQFEVADARRMYACFDQPDLKATFTLSAITPSHWEVISNNPVAATKDLSDNKKQVYFSTTPVMSTYITALVAGPYHKEFDLYKGEKEVPLGIYCRKSLAKHLDASEIFHITKQGFEYFEREFGLAYPFEKYDQLAVAEFNAGAMENAGCVTFAEDYFVFRSKVTDKNYNWRANVILHEMAHMWFGDLVTMSWWDDLWLNESFAEWASYTALADATKFKNSWTTFNAERKNWAYRQDQLSSTHPIVVDMHDLEAVKTNFDGITYAKGASVLQQLVAHVGKANFVAALKKYFAKHAWKNTTLNDLLVELEATSGRDLKPWVATWLCTAGVNTLRPEVSVTDGKYSSVVIKQEPPKMPVGSKELRPHRMSVGIYDLVGEKLLRRVSHELDVTGDATSVDAFKGEREGDLILINDGDLSYGKLRFDAKSVKTLIRHLSGVEEPLTRALCWSATWDMLRDGELSASEYVPMAVTGLSTEKDVSVVSMTLIQLGTAVELYACDENRDKVREQVANGVEILLEQAKEGSDMQLQYARSFASFAFSDRQHSRVKDMLDGRLPGLVIDADLRWHFINALAERGKIAASVIESELERDNTASGHKYAASARASLPTVEAKESAWQSALGGELSNHIHDATIAGFNRPMQRSLTKAYIDKYFDCLLTVWEKLSYELASTVVTGFFPAYQVSDDVLAKCETWLNGVGKDAPAALRRFVSENRDALARALNAQRVDARF</sequence>
<evidence type="ECO:0000256" key="9">
    <source>
        <dbReference type="ARBA" id="ARBA00022801"/>
    </source>
</evidence>
<dbReference type="Proteomes" id="UP000740727">
    <property type="component" value="Unassembled WGS sequence"/>
</dbReference>
<evidence type="ECO:0000256" key="1">
    <source>
        <dbReference type="ARBA" id="ARBA00000098"/>
    </source>
</evidence>
<feature type="domain" description="Aminopeptidase N-like N-terminal" evidence="14">
    <location>
        <begin position="21"/>
        <end position="189"/>
    </location>
</feature>
<dbReference type="GO" id="GO:0042277">
    <property type="term" value="F:peptide binding"/>
    <property type="evidence" value="ECO:0007669"/>
    <property type="project" value="TreeGrafter"/>
</dbReference>
<feature type="domain" description="Peptidase M1 membrane alanine aminopeptidase" evidence="12">
    <location>
        <begin position="230"/>
        <end position="444"/>
    </location>
</feature>
<dbReference type="InterPro" id="IPR012778">
    <property type="entry name" value="Pept_M1_aminopeptidase"/>
</dbReference>
<dbReference type="InterPro" id="IPR045357">
    <property type="entry name" value="Aminopeptidase_N-like_N"/>
</dbReference>
<evidence type="ECO:0000313" key="16">
    <source>
        <dbReference type="Proteomes" id="UP000740727"/>
    </source>
</evidence>
<comment type="caution">
    <text evidence="15">The sequence shown here is derived from an EMBL/GenBank/DDBJ whole genome shotgun (WGS) entry which is preliminary data.</text>
</comment>
<dbReference type="InterPro" id="IPR050344">
    <property type="entry name" value="Peptidase_M1_aminopeptidases"/>
</dbReference>
<dbReference type="NCBIfam" id="TIGR02412">
    <property type="entry name" value="pepN_strep_liv"/>
    <property type="match status" value="1"/>
</dbReference>
<dbReference type="Pfam" id="PF01433">
    <property type="entry name" value="Peptidase_M1"/>
    <property type="match status" value="1"/>
</dbReference>
<dbReference type="PANTHER" id="PTHR11533">
    <property type="entry name" value="PROTEASE M1 ZINC METALLOPROTEASE"/>
    <property type="match status" value="1"/>
</dbReference>
<dbReference type="InterPro" id="IPR027268">
    <property type="entry name" value="Peptidase_M4/M1_CTD_sf"/>
</dbReference>
<keyword evidence="9 15" id="KW-0378">Hydrolase</keyword>
<dbReference type="InterPro" id="IPR042097">
    <property type="entry name" value="Aminopeptidase_N-like_N_sf"/>
</dbReference>
<dbReference type="InterPro" id="IPR001930">
    <property type="entry name" value="Peptidase_M1"/>
</dbReference>
<keyword evidence="6 15" id="KW-0031">Aminopeptidase</keyword>
<proteinExistence type="inferred from homology"/>
<evidence type="ECO:0000259" key="13">
    <source>
        <dbReference type="Pfam" id="PF11838"/>
    </source>
</evidence>
<evidence type="ECO:0000256" key="2">
    <source>
        <dbReference type="ARBA" id="ARBA00001947"/>
    </source>
</evidence>
<evidence type="ECO:0000313" key="15">
    <source>
        <dbReference type="EMBL" id="NBR93986.1"/>
    </source>
</evidence>
<dbReference type="GO" id="GO:0005615">
    <property type="term" value="C:extracellular space"/>
    <property type="evidence" value="ECO:0007669"/>
    <property type="project" value="TreeGrafter"/>
</dbReference>
<dbReference type="EC" id="3.4.11.2" evidence="4"/>
<dbReference type="EMBL" id="RFXN01000043">
    <property type="protein sequence ID" value="NBR93986.1"/>
    <property type="molecule type" value="Genomic_DNA"/>
</dbReference>
<protein>
    <recommendedName>
        <fullName evidence="5">Aminopeptidase N</fullName>
        <ecNumber evidence="4">3.4.11.2</ecNumber>
    </recommendedName>
</protein>
<dbReference type="PRINTS" id="PR00756">
    <property type="entry name" value="ALADIPTASE"/>
</dbReference>
<reference evidence="15" key="1">
    <citation type="submission" date="2018-10" db="EMBL/GenBank/DDBJ databases">
        <title>Iterative Subtractive Binning of Freshwater Chronoseries Metagenomes Recovers Nearly Complete Genomes from over Four Hundred Novel Species.</title>
        <authorList>
            <person name="Rodriguez-R L.M."/>
            <person name="Tsementzi D."/>
            <person name="Luo C."/>
            <person name="Konstantinidis K.T."/>
        </authorList>
    </citation>
    <scope>NUCLEOTIDE SEQUENCE</scope>
    <source>
        <strain evidence="15">WB5_2A_028</strain>
    </source>
</reference>
<dbReference type="FunFam" id="2.60.40.1730:FF:000010">
    <property type="entry name" value="Putative aminopeptidase N"/>
    <property type="match status" value="1"/>
</dbReference>
<gene>
    <name evidence="15" type="primary">pepN</name>
    <name evidence="15" type="ORF">EBT44_04015</name>
</gene>
<dbReference type="CDD" id="cd09602">
    <property type="entry name" value="M1_APN"/>
    <property type="match status" value="1"/>
</dbReference>
<evidence type="ECO:0000259" key="14">
    <source>
        <dbReference type="Pfam" id="PF17900"/>
    </source>
</evidence>
<feature type="domain" description="ERAP1-like C-terminal" evidence="13">
    <location>
        <begin position="528"/>
        <end position="836"/>
    </location>
</feature>
<evidence type="ECO:0000256" key="7">
    <source>
        <dbReference type="ARBA" id="ARBA00022670"/>
    </source>
</evidence>
<dbReference type="Pfam" id="PF17900">
    <property type="entry name" value="Peptidase_M1_N"/>
    <property type="match status" value="1"/>
</dbReference>
<comment type="similarity">
    <text evidence="3">Belongs to the peptidase M1 family.</text>
</comment>
<evidence type="ECO:0000256" key="5">
    <source>
        <dbReference type="ARBA" id="ARBA00015611"/>
    </source>
</evidence>
<dbReference type="GO" id="GO:0043171">
    <property type="term" value="P:peptide catabolic process"/>
    <property type="evidence" value="ECO:0007669"/>
    <property type="project" value="TreeGrafter"/>
</dbReference>
<dbReference type="GO" id="GO:0005737">
    <property type="term" value="C:cytoplasm"/>
    <property type="evidence" value="ECO:0007669"/>
    <property type="project" value="TreeGrafter"/>
</dbReference>
<keyword evidence="7" id="KW-0645">Protease</keyword>
<dbReference type="GO" id="GO:0070006">
    <property type="term" value="F:metalloaminopeptidase activity"/>
    <property type="evidence" value="ECO:0007669"/>
    <property type="project" value="TreeGrafter"/>
</dbReference>
<dbReference type="GO" id="GO:0008270">
    <property type="term" value="F:zinc ion binding"/>
    <property type="evidence" value="ECO:0007669"/>
    <property type="project" value="InterPro"/>
</dbReference>
<dbReference type="GO" id="GO:0016285">
    <property type="term" value="F:alanyl aminopeptidase activity"/>
    <property type="evidence" value="ECO:0007669"/>
    <property type="project" value="UniProtKB-EC"/>
</dbReference>
<evidence type="ECO:0000256" key="10">
    <source>
        <dbReference type="ARBA" id="ARBA00022833"/>
    </source>
</evidence>
<evidence type="ECO:0000256" key="11">
    <source>
        <dbReference type="ARBA" id="ARBA00023049"/>
    </source>
</evidence>
<comment type="cofactor">
    <cofactor evidence="2">
        <name>Zn(2+)</name>
        <dbReference type="ChEBI" id="CHEBI:29105"/>
    </cofactor>
</comment>
<dbReference type="GO" id="GO:0006508">
    <property type="term" value="P:proteolysis"/>
    <property type="evidence" value="ECO:0007669"/>
    <property type="project" value="UniProtKB-KW"/>
</dbReference>
<name>A0A965LL94_9PROT</name>
<organism evidence="15 16">
    <name type="scientific">Candidatus Fonsibacter lacus</name>
    <dbReference type="NCBI Taxonomy" id="2576439"/>
    <lineage>
        <taxon>Bacteria</taxon>
        <taxon>Pseudomonadati</taxon>
        <taxon>Pseudomonadota</taxon>
        <taxon>Alphaproteobacteria</taxon>
        <taxon>Candidatus Pelagibacterales</taxon>
        <taxon>Candidatus Pelagibacterales incertae sedis</taxon>
        <taxon>Candidatus Fonsibacter</taxon>
    </lineage>
</organism>
<dbReference type="AlphaFoldDB" id="A0A965LL94"/>
<dbReference type="Gene3D" id="2.60.40.1730">
    <property type="entry name" value="tricorn interacting facor f3 domain"/>
    <property type="match status" value="1"/>
</dbReference>
<dbReference type="SUPFAM" id="SSF55486">
    <property type="entry name" value="Metalloproteases ('zincins'), catalytic domain"/>
    <property type="match status" value="1"/>
</dbReference>
<dbReference type="InterPro" id="IPR024571">
    <property type="entry name" value="ERAP1-like_C_dom"/>
</dbReference>
<evidence type="ECO:0000259" key="12">
    <source>
        <dbReference type="Pfam" id="PF01433"/>
    </source>
</evidence>
<evidence type="ECO:0000256" key="6">
    <source>
        <dbReference type="ARBA" id="ARBA00022438"/>
    </source>
</evidence>
<dbReference type="Pfam" id="PF11838">
    <property type="entry name" value="ERAP1_C"/>
    <property type="match status" value="1"/>
</dbReference>
<dbReference type="Gene3D" id="1.10.390.10">
    <property type="entry name" value="Neutral Protease Domain 2"/>
    <property type="match status" value="1"/>
</dbReference>
<evidence type="ECO:0000256" key="8">
    <source>
        <dbReference type="ARBA" id="ARBA00022723"/>
    </source>
</evidence>
<keyword evidence="8" id="KW-0479">Metal-binding</keyword>
<dbReference type="FunFam" id="1.10.390.10:FF:000004">
    <property type="entry name" value="Aminopeptidase N"/>
    <property type="match status" value="1"/>
</dbReference>
<evidence type="ECO:0000256" key="4">
    <source>
        <dbReference type="ARBA" id="ARBA00012564"/>
    </source>
</evidence>
<dbReference type="PANTHER" id="PTHR11533:SF174">
    <property type="entry name" value="PUROMYCIN-SENSITIVE AMINOPEPTIDASE-RELATED"/>
    <property type="match status" value="1"/>
</dbReference>
<dbReference type="InterPro" id="IPR014782">
    <property type="entry name" value="Peptidase_M1_dom"/>
</dbReference>
<dbReference type="GO" id="GO:0016020">
    <property type="term" value="C:membrane"/>
    <property type="evidence" value="ECO:0007669"/>
    <property type="project" value="TreeGrafter"/>
</dbReference>